<organism evidence="3 4">
    <name type="scientific">Rhodanobacter denitrificans</name>
    <dbReference type="NCBI Taxonomy" id="666685"/>
    <lineage>
        <taxon>Bacteria</taxon>
        <taxon>Pseudomonadati</taxon>
        <taxon>Pseudomonadota</taxon>
        <taxon>Gammaproteobacteria</taxon>
        <taxon>Lysobacterales</taxon>
        <taxon>Rhodanobacteraceae</taxon>
        <taxon>Rhodanobacter</taxon>
    </lineage>
</organism>
<gene>
    <name evidence="3" type="ORF">DEO45_10930</name>
</gene>
<feature type="compositionally biased region" description="Basic and acidic residues" evidence="1">
    <location>
        <begin position="76"/>
        <end position="86"/>
    </location>
</feature>
<feature type="region of interest" description="Disordered" evidence="1">
    <location>
        <begin position="25"/>
        <end position="95"/>
    </location>
</feature>
<dbReference type="AlphaFoldDB" id="A0A368KCK2"/>
<dbReference type="RefSeq" id="WP_114343451.1">
    <property type="nucleotide sequence ID" value="NZ_QFWQ01000006.1"/>
</dbReference>
<feature type="signal peptide" evidence="2">
    <location>
        <begin position="1"/>
        <end position="23"/>
    </location>
</feature>
<keyword evidence="2" id="KW-0732">Signal</keyword>
<proteinExistence type="predicted"/>
<protein>
    <submittedName>
        <fullName evidence="3">Uncharacterized protein</fullName>
    </submittedName>
</protein>
<evidence type="ECO:0000313" key="3">
    <source>
        <dbReference type="EMBL" id="RCS29661.1"/>
    </source>
</evidence>
<sequence length="95" mass="9599">MTKTITAVLIAAAFALPVSFAIAAPQHGAGGGHTPPSAPSMPMNQDSHGDAVSSAAQTAKADDANVGKAVSPVANDKNKGKHEAKGHSKTHHHHH</sequence>
<accession>A0A368KCK2</accession>
<dbReference type="OrthoDB" id="5958718at2"/>
<name>A0A368KCK2_9GAMM</name>
<evidence type="ECO:0000313" key="4">
    <source>
        <dbReference type="Proteomes" id="UP000252387"/>
    </source>
</evidence>
<evidence type="ECO:0000256" key="2">
    <source>
        <dbReference type="SAM" id="SignalP"/>
    </source>
</evidence>
<reference evidence="3 4" key="1">
    <citation type="submission" date="2018-05" db="EMBL/GenBank/DDBJ databases">
        <title>Draft genome sequence of Rhodanobacter denitrificans Yn1 isolated from gold copper mine.</title>
        <authorList>
            <person name="Yang N."/>
            <person name="Mazhar H.S."/>
            <person name="Rensing C."/>
        </authorList>
    </citation>
    <scope>NUCLEOTIDE SEQUENCE [LARGE SCALE GENOMIC DNA]</scope>
    <source>
        <strain evidence="3 4">Yn1</strain>
    </source>
</reference>
<keyword evidence="4" id="KW-1185">Reference proteome</keyword>
<dbReference type="Proteomes" id="UP000252387">
    <property type="component" value="Unassembled WGS sequence"/>
</dbReference>
<feature type="chain" id="PRO_5016793969" evidence="2">
    <location>
        <begin position="24"/>
        <end position="95"/>
    </location>
</feature>
<comment type="caution">
    <text evidence="3">The sequence shown here is derived from an EMBL/GenBank/DDBJ whole genome shotgun (WGS) entry which is preliminary data.</text>
</comment>
<evidence type="ECO:0000256" key="1">
    <source>
        <dbReference type="SAM" id="MobiDB-lite"/>
    </source>
</evidence>
<dbReference type="EMBL" id="QFWQ01000006">
    <property type="protein sequence ID" value="RCS29661.1"/>
    <property type="molecule type" value="Genomic_DNA"/>
</dbReference>